<evidence type="ECO:0000256" key="4">
    <source>
        <dbReference type="ARBA" id="ARBA00023163"/>
    </source>
</evidence>
<accession>A0AAI8FTE0</accession>
<evidence type="ECO:0000313" key="7">
    <source>
        <dbReference type="EMBL" id="CAJ79615.1"/>
    </source>
</evidence>
<dbReference type="AlphaFoldDB" id="A0AAI8FTE0"/>
<reference evidence="7" key="4">
    <citation type="submission" date="2015-02" db="EMBL/GenBank/DDBJ databases">
        <title>Complete genome sequence of Francisella tularensis LVS (Live Vaccine Strain).</title>
        <authorList>
            <person name="Chain P."/>
            <person name="Larimer F."/>
            <person name="Land M."/>
            <person name="Stilwagen S."/>
            <person name="Larsson P."/>
            <person name="Bearden S."/>
            <person name="Chu M."/>
            <person name="Oyston P."/>
            <person name="Forsman M."/>
            <person name="Andersson S."/>
            <person name="Lindler L."/>
            <person name="Titball R."/>
            <person name="Garcia E."/>
        </authorList>
    </citation>
    <scope>NUCLEOTIDE SEQUENCE</scope>
    <source>
        <strain evidence="7">LVS</strain>
    </source>
</reference>
<dbReference type="Gene3D" id="1.10.10.10">
    <property type="entry name" value="Winged helix-like DNA-binding domain superfamily/Winged helix DNA-binding domain"/>
    <property type="match status" value="1"/>
</dbReference>
<evidence type="ECO:0000259" key="5">
    <source>
        <dbReference type="PROSITE" id="PS50931"/>
    </source>
</evidence>
<name>A0AAI8FTE0_FRATH</name>
<organism evidence="6 9">
    <name type="scientific">Francisella tularensis subsp. holarctica (strain LVS)</name>
    <dbReference type="NCBI Taxonomy" id="376619"/>
    <lineage>
        <taxon>Bacteria</taxon>
        <taxon>Pseudomonadati</taxon>
        <taxon>Pseudomonadota</taxon>
        <taxon>Gammaproteobacteria</taxon>
        <taxon>Thiotrichales</taxon>
        <taxon>Francisellaceae</taxon>
        <taxon>Francisella</taxon>
    </lineage>
</organism>
<dbReference type="KEGG" id="ftl:FTL_1176"/>
<dbReference type="CDD" id="cd00090">
    <property type="entry name" value="HTH_ARSR"/>
    <property type="match status" value="1"/>
</dbReference>
<dbReference type="Proteomes" id="UP000031874">
    <property type="component" value="Chromosome"/>
</dbReference>
<dbReference type="InterPro" id="IPR011991">
    <property type="entry name" value="ArsR-like_HTH"/>
</dbReference>
<dbReference type="InterPro" id="IPR005119">
    <property type="entry name" value="LysR_subst-bd"/>
</dbReference>
<dbReference type="InterPro" id="IPR058163">
    <property type="entry name" value="LysR-type_TF_proteobact-type"/>
</dbReference>
<keyword evidence="2" id="KW-0805">Transcription regulation</keyword>
<evidence type="ECO:0000313" key="8">
    <source>
        <dbReference type="Proteomes" id="UP000001944"/>
    </source>
</evidence>
<keyword evidence="4" id="KW-0804">Transcription</keyword>
<evidence type="ECO:0000256" key="1">
    <source>
        <dbReference type="ARBA" id="ARBA00009437"/>
    </source>
</evidence>
<dbReference type="PANTHER" id="PTHR30537:SF5">
    <property type="entry name" value="HTH-TYPE TRANSCRIPTIONAL ACTIVATOR TTDR-RELATED"/>
    <property type="match status" value="1"/>
</dbReference>
<evidence type="ECO:0000256" key="2">
    <source>
        <dbReference type="ARBA" id="ARBA00023015"/>
    </source>
</evidence>
<evidence type="ECO:0000256" key="3">
    <source>
        <dbReference type="ARBA" id="ARBA00023125"/>
    </source>
</evidence>
<keyword evidence="3" id="KW-0238">DNA-binding</keyword>
<dbReference type="GO" id="GO:0006351">
    <property type="term" value="P:DNA-templated transcription"/>
    <property type="evidence" value="ECO:0007669"/>
    <property type="project" value="TreeGrafter"/>
</dbReference>
<sequence length="150" mass="17175">MNFDDIFLFVKLVNIGTFTELAKQLNVSQSTVSRRIQSLEESINTKLIKRNSRGVIEVTTEGQSLYNNFSYIEEQAVVTFQKWINNSKQIKGILRVGVPKLFFDNLVAPKLDTFYTRYPNVQLVFSYTAGIVDLVKDNIDIAITKKTNNE</sequence>
<evidence type="ECO:0000313" key="6">
    <source>
        <dbReference type="EMBL" id="AJI59001.1"/>
    </source>
</evidence>
<reference evidence="7 8" key="1">
    <citation type="submission" date="2006-02" db="EMBL/GenBank/DDBJ databases">
        <authorList>
            <consortium name="Microbial Genomics Group"/>
            <consortium name="Lawrence Livermore National Laboratory"/>
            <consortium name="and the Genome Analysis Group"/>
            <consortium name="Oak Ridge National Laboratory"/>
            <person name="Larimer F.W."/>
        </authorList>
    </citation>
    <scope>NUCLEOTIDE SEQUENCE [LARGE SCALE GENOMIC DNA]</scope>
    <source>
        <strain evidence="7 8">LVS</strain>
    </source>
</reference>
<proteinExistence type="inferred from homology"/>
<dbReference type="PROSITE" id="PS50931">
    <property type="entry name" value="HTH_LYSR"/>
    <property type="match status" value="1"/>
</dbReference>
<dbReference type="GO" id="GO:0043565">
    <property type="term" value="F:sequence-specific DNA binding"/>
    <property type="evidence" value="ECO:0007669"/>
    <property type="project" value="TreeGrafter"/>
</dbReference>
<reference evidence="6 9" key="3">
    <citation type="journal article" date="2015" name="Genome Announc.">
        <title>Genome sequencing of 18 francisella strains to aid in assay development and testing.</title>
        <authorList>
            <person name="Johnson S.L."/>
            <person name="Daligault H.E."/>
            <person name="Davenport K.W."/>
            <person name="Coyne S.R."/>
            <person name="Frey K.G."/>
            <person name="Koroleva G.I."/>
            <person name="Broomall S.M."/>
            <person name="Bishop-Lilly K.A."/>
            <person name="Bruce D.C."/>
            <person name="Chertkov O."/>
            <person name="Freitas T."/>
            <person name="Jaissle J."/>
            <person name="Ladner J.T."/>
            <person name="Rosenzweig C.N."/>
            <person name="Gibbons H.S."/>
            <person name="Palacios G.F."/>
            <person name="Redden C.L."/>
            <person name="Xu Y."/>
            <person name="Minogue T.D."/>
            <person name="Chain P.S."/>
        </authorList>
    </citation>
    <scope>NUCLEOTIDE SEQUENCE [LARGE SCALE GENOMIC DNA]</scope>
    <source>
        <strain evidence="6 9">LVS</strain>
    </source>
</reference>
<dbReference type="InterPro" id="IPR036388">
    <property type="entry name" value="WH-like_DNA-bd_sf"/>
</dbReference>
<dbReference type="SUPFAM" id="SSF46785">
    <property type="entry name" value="Winged helix' DNA-binding domain"/>
    <property type="match status" value="1"/>
</dbReference>
<feature type="domain" description="HTH lysR-type" evidence="5">
    <location>
        <begin position="1"/>
        <end position="59"/>
    </location>
</feature>
<comment type="similarity">
    <text evidence="1">Belongs to the LysR transcriptional regulatory family.</text>
</comment>
<dbReference type="EMBL" id="CP009694">
    <property type="protein sequence ID" value="AJI59001.1"/>
    <property type="molecule type" value="Genomic_DNA"/>
</dbReference>
<evidence type="ECO:0000313" key="9">
    <source>
        <dbReference type="Proteomes" id="UP000031874"/>
    </source>
</evidence>
<dbReference type="Pfam" id="PF00126">
    <property type="entry name" value="HTH_1"/>
    <property type="match status" value="1"/>
</dbReference>
<reference evidence="8" key="2">
    <citation type="submission" date="2006-03" db="EMBL/GenBank/DDBJ databases">
        <title>Complete genome sequence of Francisella tularensis LVS (Live Vaccine Strain).</title>
        <authorList>
            <person name="Chain P."/>
            <person name="Larimer F."/>
            <person name="Land M."/>
            <person name="Stilwagen S."/>
            <person name="Larsson P."/>
            <person name="Bearden S."/>
            <person name="Chu M."/>
            <person name="Oyston P."/>
            <person name="Forsman M."/>
            <person name="Andersson S."/>
            <person name="Lindler L."/>
            <person name="Titball R."/>
            <person name="Garcia E."/>
        </authorList>
    </citation>
    <scope>NUCLEOTIDE SEQUENCE [LARGE SCALE GENOMIC DNA]</scope>
    <source>
        <strain evidence="8">LVS</strain>
    </source>
</reference>
<dbReference type="PANTHER" id="PTHR30537">
    <property type="entry name" value="HTH-TYPE TRANSCRIPTIONAL REGULATOR"/>
    <property type="match status" value="1"/>
</dbReference>
<dbReference type="PRINTS" id="PR00039">
    <property type="entry name" value="HTHLYSR"/>
</dbReference>
<dbReference type="GO" id="GO:0003700">
    <property type="term" value="F:DNA-binding transcription factor activity"/>
    <property type="evidence" value="ECO:0007669"/>
    <property type="project" value="InterPro"/>
</dbReference>
<dbReference type="Pfam" id="PF03466">
    <property type="entry name" value="LysR_substrate"/>
    <property type="match status" value="1"/>
</dbReference>
<dbReference type="Gene3D" id="3.40.190.10">
    <property type="entry name" value="Periplasmic binding protein-like II"/>
    <property type="match status" value="1"/>
</dbReference>
<protein>
    <submittedName>
        <fullName evidence="6">Bacterial regulatory helix-turn-helix, lysR family protein</fullName>
    </submittedName>
    <submittedName>
        <fullName evidence="7">LysR transcriptional regulator family protein</fullName>
    </submittedName>
</protein>
<dbReference type="InterPro" id="IPR000847">
    <property type="entry name" value="LysR_HTH_N"/>
</dbReference>
<gene>
    <name evidence="7" type="ordered locus">FTL_1176</name>
    <name evidence="6" type="ORF">AW21_2097</name>
</gene>
<dbReference type="Proteomes" id="UP000001944">
    <property type="component" value="Chromosome"/>
</dbReference>
<dbReference type="InterPro" id="IPR036390">
    <property type="entry name" value="WH_DNA-bd_sf"/>
</dbReference>
<dbReference type="EMBL" id="AM233362">
    <property type="protein sequence ID" value="CAJ79615.1"/>
    <property type="molecule type" value="Genomic_DNA"/>
</dbReference>